<feature type="transmembrane region" description="Helical" evidence="6">
    <location>
        <begin position="128"/>
        <end position="150"/>
    </location>
</feature>
<dbReference type="Pfam" id="PF07690">
    <property type="entry name" value="MFS_1"/>
    <property type="match status" value="1"/>
</dbReference>
<dbReference type="GO" id="GO:0005886">
    <property type="term" value="C:plasma membrane"/>
    <property type="evidence" value="ECO:0007669"/>
    <property type="project" value="UniProtKB-SubCell"/>
</dbReference>
<dbReference type="CDD" id="cd17324">
    <property type="entry name" value="MFS_NepI_like"/>
    <property type="match status" value="1"/>
</dbReference>
<feature type="transmembrane region" description="Helical" evidence="6">
    <location>
        <begin position="203"/>
        <end position="227"/>
    </location>
</feature>
<evidence type="ECO:0000256" key="1">
    <source>
        <dbReference type="ARBA" id="ARBA00004651"/>
    </source>
</evidence>
<dbReference type="InterPro" id="IPR036259">
    <property type="entry name" value="MFS_trans_sf"/>
</dbReference>
<keyword evidence="2" id="KW-1003">Cell membrane</keyword>
<dbReference type="AlphaFoldDB" id="A0AAU7KHJ0"/>
<dbReference type="InterPro" id="IPR050189">
    <property type="entry name" value="MFS_Efflux_Transporters"/>
</dbReference>
<reference evidence="8" key="1">
    <citation type="submission" date="2022-06" db="EMBL/GenBank/DDBJ databases">
        <title>A novel DMS-producing enzyme.</title>
        <authorList>
            <person name="Zhang Y."/>
        </authorList>
    </citation>
    <scope>NUCLEOTIDE SEQUENCE</scope>
    <source>
        <strain evidence="8">RT37</strain>
    </source>
</reference>
<organism evidence="8">
    <name type="scientific">Halomonas sp. RT37</name>
    <dbReference type="NCBI Taxonomy" id="2950872"/>
    <lineage>
        <taxon>Bacteria</taxon>
        <taxon>Pseudomonadati</taxon>
        <taxon>Pseudomonadota</taxon>
        <taxon>Gammaproteobacteria</taxon>
        <taxon>Oceanospirillales</taxon>
        <taxon>Halomonadaceae</taxon>
        <taxon>Halomonas</taxon>
    </lineage>
</organism>
<proteinExistence type="predicted"/>
<dbReference type="PANTHER" id="PTHR43124">
    <property type="entry name" value="PURINE EFFLUX PUMP PBUE"/>
    <property type="match status" value="1"/>
</dbReference>
<dbReference type="InterPro" id="IPR001958">
    <property type="entry name" value="Tet-R_TetA/multi-R_MdtG-like"/>
</dbReference>
<feature type="transmembrane region" description="Helical" evidence="6">
    <location>
        <begin position="327"/>
        <end position="349"/>
    </location>
</feature>
<evidence type="ECO:0000259" key="7">
    <source>
        <dbReference type="PROSITE" id="PS50850"/>
    </source>
</evidence>
<accession>A0AAU7KHJ0</accession>
<evidence type="ECO:0000256" key="6">
    <source>
        <dbReference type="SAM" id="Phobius"/>
    </source>
</evidence>
<feature type="transmembrane region" description="Helical" evidence="6">
    <location>
        <begin position="361"/>
        <end position="380"/>
    </location>
</feature>
<feature type="transmembrane region" description="Helical" evidence="6">
    <location>
        <begin position="294"/>
        <end position="315"/>
    </location>
</feature>
<evidence type="ECO:0000256" key="3">
    <source>
        <dbReference type="ARBA" id="ARBA00022692"/>
    </source>
</evidence>
<gene>
    <name evidence="8" type="ORF">NFG58_18865</name>
</gene>
<keyword evidence="5 6" id="KW-0472">Membrane</keyword>
<name>A0AAU7KHJ0_9GAMM</name>
<feature type="transmembrane region" description="Helical" evidence="6">
    <location>
        <begin position="69"/>
        <end position="87"/>
    </location>
</feature>
<dbReference type="GO" id="GO:0022857">
    <property type="term" value="F:transmembrane transporter activity"/>
    <property type="evidence" value="ECO:0007669"/>
    <property type="project" value="InterPro"/>
</dbReference>
<comment type="subcellular location">
    <subcellularLocation>
        <location evidence="1">Cell membrane</location>
        <topology evidence="1">Multi-pass membrane protein</topology>
    </subcellularLocation>
</comment>
<dbReference type="PROSITE" id="PS50850">
    <property type="entry name" value="MFS"/>
    <property type="match status" value="1"/>
</dbReference>
<evidence type="ECO:0000256" key="4">
    <source>
        <dbReference type="ARBA" id="ARBA00022989"/>
    </source>
</evidence>
<feature type="transmembrane region" description="Helical" evidence="6">
    <location>
        <begin position="233"/>
        <end position="256"/>
    </location>
</feature>
<dbReference type="SUPFAM" id="SSF103473">
    <property type="entry name" value="MFS general substrate transporter"/>
    <property type="match status" value="1"/>
</dbReference>
<keyword evidence="4 6" id="KW-1133">Transmembrane helix</keyword>
<feature type="domain" description="Major facilitator superfamily (MFS) profile" evidence="7">
    <location>
        <begin position="4"/>
        <end position="383"/>
    </location>
</feature>
<feature type="transmembrane region" description="Helical" evidence="6">
    <location>
        <begin position="156"/>
        <end position="182"/>
    </location>
</feature>
<feature type="transmembrane region" description="Helical" evidence="6">
    <location>
        <begin position="268"/>
        <end position="288"/>
    </location>
</feature>
<feature type="transmembrane region" description="Helical" evidence="6">
    <location>
        <begin position="44"/>
        <end position="62"/>
    </location>
</feature>
<dbReference type="InterPro" id="IPR020846">
    <property type="entry name" value="MFS_dom"/>
</dbReference>
<keyword evidence="3 6" id="KW-0812">Transmembrane</keyword>
<dbReference type="Gene3D" id="1.20.1250.20">
    <property type="entry name" value="MFS general substrate transporter like domains"/>
    <property type="match status" value="2"/>
</dbReference>
<feature type="transmembrane region" description="Helical" evidence="6">
    <location>
        <begin position="99"/>
        <end position="121"/>
    </location>
</feature>
<protein>
    <submittedName>
        <fullName evidence="8">MFS transporter</fullName>
    </submittedName>
</protein>
<evidence type="ECO:0000256" key="2">
    <source>
        <dbReference type="ARBA" id="ARBA00022475"/>
    </source>
</evidence>
<sequence length="393" mass="40475">MPIALFALTLSAFAIGTTEFVIVGLVPTIAQDLGVSLPSAGLLVSLYAAGVAVGAPVLTALTGRFNRKWVLLGLMMLFIAGNLLAWQAPGYGSLITARILTGLAHGVFFSIGSTIATSLVAKDKEASAIAIMFTGLTVALVTGVPLGTWIGQTFGWRATFLVVSALGLLALIGSALLIPGNLKRSAPATLGQQLKVLTHPRLLLVYAITILGYGGTFTAFTFLAPILEQTTGFAPSMVSLIMLVYGASVAIGNLYGGRLADRLGPIPALTLIFAGLVAILLVLSVSAVHPVAAVLTILVWGAFAFGNVPGLQVYVVKLAERYVPEAVDVASGLNIAAFNIGIALGSVVGGQVVTHLALTDTAWIGAIIVLAALVLTRLSGRLDQRRAARLASA</sequence>
<evidence type="ECO:0000256" key="5">
    <source>
        <dbReference type="ARBA" id="ARBA00023136"/>
    </source>
</evidence>
<dbReference type="EMBL" id="CP098827">
    <property type="protein sequence ID" value="XBO70643.1"/>
    <property type="molecule type" value="Genomic_DNA"/>
</dbReference>
<dbReference type="InterPro" id="IPR011701">
    <property type="entry name" value="MFS"/>
</dbReference>
<evidence type="ECO:0000313" key="8">
    <source>
        <dbReference type="EMBL" id="XBO70643.1"/>
    </source>
</evidence>
<dbReference type="RefSeq" id="WP_348827170.1">
    <property type="nucleotide sequence ID" value="NZ_CP098827.1"/>
</dbReference>
<dbReference type="PANTHER" id="PTHR43124:SF8">
    <property type="entry name" value="INNER MEMBRANE TRANSPORT PROTEIN YDHP"/>
    <property type="match status" value="1"/>
</dbReference>
<dbReference type="PRINTS" id="PR01035">
    <property type="entry name" value="TCRTETA"/>
</dbReference>